<dbReference type="PANTHER" id="PTHR22550">
    <property type="entry name" value="SPORE GERMINATION PROTEIN"/>
    <property type="match status" value="1"/>
</dbReference>
<dbReference type="Proteomes" id="UP000430508">
    <property type="component" value="Chromosome"/>
</dbReference>
<dbReference type="GO" id="GO:0009847">
    <property type="term" value="P:spore germination"/>
    <property type="evidence" value="ECO:0007669"/>
    <property type="project" value="InterPro"/>
</dbReference>
<name>A0A857DMY4_9FIRM</name>
<dbReference type="PIRSF" id="PIRSF005690">
    <property type="entry name" value="GerBA"/>
    <property type="match status" value="1"/>
</dbReference>
<evidence type="ECO:0000256" key="3">
    <source>
        <dbReference type="SAM" id="Phobius"/>
    </source>
</evidence>
<feature type="transmembrane region" description="Helical" evidence="3">
    <location>
        <begin position="341"/>
        <end position="360"/>
    </location>
</feature>
<dbReference type="Pfam" id="PF03323">
    <property type="entry name" value="GerA"/>
    <property type="match status" value="1"/>
</dbReference>
<dbReference type="AlphaFoldDB" id="A0A857DMY4"/>
<proteinExistence type="inferred from homology"/>
<dbReference type="GO" id="GO:0016020">
    <property type="term" value="C:membrane"/>
    <property type="evidence" value="ECO:0007669"/>
    <property type="project" value="InterPro"/>
</dbReference>
<keyword evidence="2 3" id="KW-0472">Membrane</keyword>
<feature type="transmembrane region" description="Helical" evidence="3">
    <location>
        <begin position="430"/>
        <end position="449"/>
    </location>
</feature>
<keyword evidence="3" id="KW-1133">Transmembrane helix</keyword>
<evidence type="ECO:0000256" key="1">
    <source>
        <dbReference type="ARBA" id="ARBA00005278"/>
    </source>
</evidence>
<accession>A0A857DMY4</accession>
<dbReference type="RefSeq" id="WP_158208694.1">
    <property type="nucleotide sequence ID" value="NZ_CP046996.1"/>
</dbReference>
<protein>
    <submittedName>
        <fullName evidence="4">Spore germination protein</fullName>
    </submittedName>
</protein>
<evidence type="ECO:0000313" key="4">
    <source>
        <dbReference type="EMBL" id="QHA01928.1"/>
    </source>
</evidence>
<evidence type="ECO:0000313" key="5">
    <source>
        <dbReference type="Proteomes" id="UP000430508"/>
    </source>
</evidence>
<sequence length="553" mass="60947">MFDQLITKIRSKNIGKEKPLLDERSQAGKPLSSSIEHNRQALQQIFEKCSDISFREFQLHSTKKIKAFIVYADSLCKPEIINDAILKPIMLEVSAREKNFQTKKDPRTNTEISTDTSLGTNAGDIPDIVLQHLLSNYKADTLSLISEAVNAVLEDNLVLIIDGYPIGIKASVQGYNIRQINEPTTEPNIRGPRDGFVENIGTNLSLLRRRIRTSRLKAENMTVGTLSKTKVNICYIQGVANEKVVAEVKSRIEGITIDNVLDSSYIEEFISDEPISLFPLVQYTERPDKAAASLFEGRIAIIVDNSPSVLIVPCTFIALIQASEDYYYSALFGSFARIGRFMAINIALLVPAITVAAFSINQTLIPISLLNTVAGARENLPLPISVEIFLMELVFELLREAGVRLPRTVGQAVSTVGGLVIGQAAVDAGIVSPTSVVVVGLTAIASFTFPDYNVGTSIRIIRFGLIIMASVFGIVGIIFGLMILLTNLCSLRSFGVPYLSPIAPLTPRDLKDTVIRVPWWAMFTRPRFFGGKESLRSDANQLKQKLKKRGNKK</sequence>
<dbReference type="InterPro" id="IPR050768">
    <property type="entry name" value="UPF0353/GerABKA_families"/>
</dbReference>
<gene>
    <name evidence="4" type="ORF">GQ588_09715</name>
</gene>
<keyword evidence="3" id="KW-0812">Transmembrane</keyword>
<evidence type="ECO:0000256" key="2">
    <source>
        <dbReference type="ARBA" id="ARBA00023136"/>
    </source>
</evidence>
<dbReference type="EMBL" id="CP046996">
    <property type="protein sequence ID" value="QHA01928.1"/>
    <property type="molecule type" value="Genomic_DNA"/>
</dbReference>
<feature type="transmembrane region" description="Helical" evidence="3">
    <location>
        <begin position="461"/>
        <end position="485"/>
    </location>
</feature>
<dbReference type="InterPro" id="IPR004995">
    <property type="entry name" value="Spore_Ger"/>
</dbReference>
<organism evidence="4 5">
    <name type="scientific">Dehalobacter restrictus</name>
    <dbReference type="NCBI Taxonomy" id="55583"/>
    <lineage>
        <taxon>Bacteria</taxon>
        <taxon>Bacillati</taxon>
        <taxon>Bacillota</taxon>
        <taxon>Clostridia</taxon>
        <taxon>Eubacteriales</taxon>
        <taxon>Desulfitobacteriaceae</taxon>
        <taxon>Dehalobacter</taxon>
    </lineage>
</organism>
<dbReference type="PANTHER" id="PTHR22550:SF5">
    <property type="entry name" value="LEUCINE ZIPPER PROTEIN 4"/>
    <property type="match status" value="1"/>
</dbReference>
<reference evidence="4 5" key="1">
    <citation type="submission" date="2019-12" db="EMBL/GenBank/DDBJ databases">
        <title>Sequence classification of anaerobic respiratory reductive dehalogenases: First we see many, then we see few.</title>
        <authorList>
            <person name="Molenda O."/>
            <person name="Puentes Jacome L.A."/>
            <person name="Cao X."/>
            <person name="Nesbo C.L."/>
            <person name="Tang S."/>
            <person name="Morson N."/>
            <person name="Patron J."/>
            <person name="Lomheim L."/>
            <person name="Wishart D.S."/>
            <person name="Edwards E.A."/>
        </authorList>
    </citation>
    <scope>NUCLEOTIDE SEQUENCE [LARGE SCALE GENOMIC DNA]</scope>
    <source>
        <strain evidence="4 5">12DCA</strain>
    </source>
</reference>
<comment type="similarity">
    <text evidence="1">Belongs to the GerABKA family.</text>
</comment>